<evidence type="ECO:0000313" key="2">
    <source>
        <dbReference type="Proteomes" id="UP000244956"/>
    </source>
</evidence>
<sequence>MPSLTHPDISFCCFWAEATKAYKTIFGKKSKHFSKIRKLATLKQFGFLNEKCFDFLHGIWLKRFQPRLIAQIANYSVN</sequence>
<accession>A0A2U2B738</accession>
<protein>
    <submittedName>
        <fullName evidence="1">Uncharacterized protein</fullName>
    </submittedName>
</protein>
<dbReference type="AlphaFoldDB" id="A0A2U2B738"/>
<comment type="caution">
    <text evidence="1">The sequence shown here is derived from an EMBL/GenBank/DDBJ whole genome shotgun (WGS) entry which is preliminary data.</text>
</comment>
<name>A0A2U2B738_9BACT</name>
<proteinExistence type="predicted"/>
<keyword evidence="2" id="KW-1185">Reference proteome</keyword>
<reference evidence="1 2" key="1">
    <citation type="submission" date="2018-05" db="EMBL/GenBank/DDBJ databases">
        <title>Marinilabilia rubrum sp. nov., isolated from saltern sediment.</title>
        <authorList>
            <person name="Zhang R."/>
        </authorList>
    </citation>
    <scope>NUCLEOTIDE SEQUENCE [LARGE SCALE GENOMIC DNA]</scope>
    <source>
        <strain evidence="1 2">WTE16</strain>
    </source>
</reference>
<dbReference type="EMBL" id="QEWP01000010">
    <property type="protein sequence ID" value="PWD98877.1"/>
    <property type="molecule type" value="Genomic_DNA"/>
</dbReference>
<evidence type="ECO:0000313" key="1">
    <source>
        <dbReference type="EMBL" id="PWD98877.1"/>
    </source>
</evidence>
<dbReference type="Proteomes" id="UP000244956">
    <property type="component" value="Unassembled WGS sequence"/>
</dbReference>
<organism evidence="1 2">
    <name type="scientific">Marinilabilia rubra</name>
    <dbReference type="NCBI Taxonomy" id="2162893"/>
    <lineage>
        <taxon>Bacteria</taxon>
        <taxon>Pseudomonadati</taxon>
        <taxon>Bacteroidota</taxon>
        <taxon>Bacteroidia</taxon>
        <taxon>Marinilabiliales</taxon>
        <taxon>Marinilabiliaceae</taxon>
        <taxon>Marinilabilia</taxon>
    </lineage>
</organism>
<gene>
    <name evidence="1" type="ORF">DDZ16_12810</name>
</gene>